<dbReference type="Pfam" id="PF00672">
    <property type="entry name" value="HAMP"/>
    <property type="match status" value="1"/>
</dbReference>
<evidence type="ECO:0000313" key="14">
    <source>
        <dbReference type="Proteomes" id="UP000622707"/>
    </source>
</evidence>
<comment type="subcellular location">
    <subcellularLocation>
        <location evidence="2">Membrane</location>
    </subcellularLocation>
</comment>
<dbReference type="InterPro" id="IPR050428">
    <property type="entry name" value="TCS_sensor_his_kinase"/>
</dbReference>
<evidence type="ECO:0000256" key="3">
    <source>
        <dbReference type="ARBA" id="ARBA00012438"/>
    </source>
</evidence>
<dbReference type="Pfam" id="PF02518">
    <property type="entry name" value="HATPase_c"/>
    <property type="match status" value="1"/>
</dbReference>
<dbReference type="Gene3D" id="1.10.287.130">
    <property type="match status" value="1"/>
</dbReference>
<keyword evidence="10" id="KW-0472">Membrane</keyword>
<evidence type="ECO:0000256" key="8">
    <source>
        <dbReference type="ARBA" id="ARBA00022989"/>
    </source>
</evidence>
<dbReference type="SMART" id="SM00304">
    <property type="entry name" value="HAMP"/>
    <property type="match status" value="1"/>
</dbReference>
<comment type="caution">
    <text evidence="13">The sequence shown here is derived from an EMBL/GenBank/DDBJ whole genome shotgun (WGS) entry which is preliminary data.</text>
</comment>
<proteinExistence type="predicted"/>
<keyword evidence="7 13" id="KW-0418">Kinase</keyword>
<dbReference type="InterPro" id="IPR013727">
    <property type="entry name" value="2CSK_N"/>
</dbReference>
<dbReference type="PROSITE" id="PS50885">
    <property type="entry name" value="HAMP"/>
    <property type="match status" value="1"/>
</dbReference>
<dbReference type="SMART" id="SM00387">
    <property type="entry name" value="HATPase_c"/>
    <property type="match status" value="1"/>
</dbReference>
<dbReference type="SUPFAM" id="SSF47384">
    <property type="entry name" value="Homodimeric domain of signal transducing histidine kinase"/>
    <property type="match status" value="1"/>
</dbReference>
<dbReference type="SMART" id="SM00388">
    <property type="entry name" value="HisKA"/>
    <property type="match status" value="1"/>
</dbReference>
<organism evidence="13 14">
    <name type="scientific">Ramlibacter alkalitolerans</name>
    <dbReference type="NCBI Taxonomy" id="2039631"/>
    <lineage>
        <taxon>Bacteria</taxon>
        <taxon>Pseudomonadati</taxon>
        <taxon>Pseudomonadota</taxon>
        <taxon>Betaproteobacteria</taxon>
        <taxon>Burkholderiales</taxon>
        <taxon>Comamonadaceae</taxon>
        <taxon>Ramlibacter</taxon>
    </lineage>
</organism>
<dbReference type="PROSITE" id="PS50109">
    <property type="entry name" value="HIS_KIN"/>
    <property type="match status" value="1"/>
</dbReference>
<dbReference type="EC" id="2.7.13.3" evidence="3"/>
<dbReference type="InterPro" id="IPR036890">
    <property type="entry name" value="HATPase_C_sf"/>
</dbReference>
<evidence type="ECO:0000256" key="1">
    <source>
        <dbReference type="ARBA" id="ARBA00000085"/>
    </source>
</evidence>
<keyword evidence="14" id="KW-1185">Reference proteome</keyword>
<evidence type="ECO:0000256" key="4">
    <source>
        <dbReference type="ARBA" id="ARBA00022553"/>
    </source>
</evidence>
<dbReference type="GO" id="GO:0016301">
    <property type="term" value="F:kinase activity"/>
    <property type="evidence" value="ECO:0007669"/>
    <property type="project" value="UniProtKB-KW"/>
</dbReference>
<dbReference type="Pfam" id="PF00512">
    <property type="entry name" value="HisKA"/>
    <property type="match status" value="1"/>
</dbReference>
<evidence type="ECO:0000259" key="11">
    <source>
        <dbReference type="PROSITE" id="PS50109"/>
    </source>
</evidence>
<feature type="domain" description="HAMP" evidence="12">
    <location>
        <begin position="183"/>
        <end position="235"/>
    </location>
</feature>
<name>A0ABS1JU95_9BURK</name>
<feature type="transmembrane region" description="Helical" evidence="10">
    <location>
        <begin position="20"/>
        <end position="40"/>
    </location>
</feature>
<dbReference type="InterPro" id="IPR003660">
    <property type="entry name" value="HAMP_dom"/>
</dbReference>
<evidence type="ECO:0000259" key="12">
    <source>
        <dbReference type="PROSITE" id="PS50885"/>
    </source>
</evidence>
<dbReference type="RefSeq" id="WP_201691759.1">
    <property type="nucleotide sequence ID" value="NZ_JAEQND010000010.1"/>
</dbReference>
<evidence type="ECO:0000256" key="6">
    <source>
        <dbReference type="ARBA" id="ARBA00022692"/>
    </source>
</evidence>
<comment type="catalytic activity">
    <reaction evidence="1">
        <text>ATP + protein L-histidine = ADP + protein N-phospho-L-histidine.</text>
        <dbReference type="EC" id="2.7.13.3"/>
    </reaction>
</comment>
<keyword evidence="6 10" id="KW-0812">Transmembrane</keyword>
<keyword evidence="9" id="KW-0902">Two-component regulatory system</keyword>
<dbReference type="InterPro" id="IPR003594">
    <property type="entry name" value="HATPase_dom"/>
</dbReference>
<dbReference type="Proteomes" id="UP000622707">
    <property type="component" value="Unassembled WGS sequence"/>
</dbReference>
<dbReference type="Pfam" id="PF08521">
    <property type="entry name" value="2CSK_N"/>
    <property type="match status" value="1"/>
</dbReference>
<evidence type="ECO:0000256" key="9">
    <source>
        <dbReference type="ARBA" id="ARBA00023012"/>
    </source>
</evidence>
<evidence type="ECO:0000256" key="2">
    <source>
        <dbReference type="ARBA" id="ARBA00004370"/>
    </source>
</evidence>
<reference evidence="13 14" key="1">
    <citation type="journal article" date="2017" name="Int. J. Syst. Evol. Microbiol.">
        <title>Ramlibacter alkalitolerans sp. nov., alkali-tolerant bacterium isolated from soil of ginseng.</title>
        <authorList>
            <person name="Lee D.H."/>
            <person name="Cha C.J."/>
        </authorList>
    </citation>
    <scope>NUCLEOTIDE SEQUENCE [LARGE SCALE GENOMIC DNA]</scope>
    <source>
        <strain evidence="13 14">KACC 19305</strain>
    </source>
</reference>
<dbReference type="PANTHER" id="PTHR45436">
    <property type="entry name" value="SENSOR HISTIDINE KINASE YKOH"/>
    <property type="match status" value="1"/>
</dbReference>
<dbReference type="Gene3D" id="3.30.565.10">
    <property type="entry name" value="Histidine kinase-like ATPase, C-terminal domain"/>
    <property type="match status" value="1"/>
</dbReference>
<keyword evidence="4" id="KW-0597">Phosphoprotein</keyword>
<dbReference type="InterPro" id="IPR003661">
    <property type="entry name" value="HisK_dim/P_dom"/>
</dbReference>
<evidence type="ECO:0000256" key="5">
    <source>
        <dbReference type="ARBA" id="ARBA00022679"/>
    </source>
</evidence>
<dbReference type="InterPro" id="IPR036097">
    <property type="entry name" value="HisK_dim/P_sf"/>
</dbReference>
<accession>A0ABS1JU95</accession>
<dbReference type="EMBL" id="JAEQND010000010">
    <property type="protein sequence ID" value="MBL0427140.1"/>
    <property type="molecule type" value="Genomic_DNA"/>
</dbReference>
<evidence type="ECO:0000256" key="10">
    <source>
        <dbReference type="SAM" id="Phobius"/>
    </source>
</evidence>
<evidence type="ECO:0000256" key="7">
    <source>
        <dbReference type="ARBA" id="ARBA00022777"/>
    </source>
</evidence>
<keyword evidence="8 10" id="KW-1133">Transmembrane helix</keyword>
<dbReference type="CDD" id="cd00082">
    <property type="entry name" value="HisKA"/>
    <property type="match status" value="1"/>
</dbReference>
<dbReference type="PANTHER" id="PTHR45436:SF1">
    <property type="entry name" value="SENSOR PROTEIN QSEC"/>
    <property type="match status" value="1"/>
</dbReference>
<protein>
    <recommendedName>
        <fullName evidence="3">histidine kinase</fullName>
        <ecNumber evidence="3">2.7.13.3</ecNumber>
    </recommendedName>
</protein>
<dbReference type="CDD" id="cd00075">
    <property type="entry name" value="HATPase"/>
    <property type="match status" value="1"/>
</dbReference>
<dbReference type="SUPFAM" id="SSF55874">
    <property type="entry name" value="ATPase domain of HSP90 chaperone/DNA topoisomerase II/histidine kinase"/>
    <property type="match status" value="1"/>
</dbReference>
<dbReference type="InterPro" id="IPR005467">
    <property type="entry name" value="His_kinase_dom"/>
</dbReference>
<keyword evidence="5" id="KW-0808">Transferase</keyword>
<feature type="domain" description="Histidine kinase" evidence="11">
    <location>
        <begin position="243"/>
        <end position="462"/>
    </location>
</feature>
<evidence type="ECO:0000313" key="13">
    <source>
        <dbReference type="EMBL" id="MBL0427140.1"/>
    </source>
</evidence>
<dbReference type="CDD" id="cd06225">
    <property type="entry name" value="HAMP"/>
    <property type="match status" value="1"/>
</dbReference>
<sequence>MSSRRGPPSLRQNLLRHILLWLGLAWLFGSAVTVGVGQWFTQQAFDRALLDDAYLLASKVQVQGRRLALQATERELQDFLFDQNETVLFAMHGTDGALLAGEAALPRPPRLSPPDRLFRDQDIAGRRFRVVMLGVAQPSPFVVSVAQSTSERARLLRELLAFSLAPQLLLLLVLAWRLHRSIAQDIAPLAQLRAAVEQRQAGDFTPVPVQADSAEAHDLARAINLLLGRLEESARGQREFTGNVAHELRTPLAGIRAQAEYGLRHRDPEVWHEQLQGIAASETRASQALDKLLALALAYEAGTALQLVPVRLDEAVQEAVMRFLPRADKQGVDLGAEGVDTPSTVQADLTLVEGILNNLLENALRHGTAGGDGRPVVTVAVQQEDGRTVLSVQDNGPGIPPERRSEMLKRGVRGVGQPGAGSTAGGVGLALVTFYAQLLKAPVSFGSGPDGRGWRCAIVFGA</sequence>
<dbReference type="Gene3D" id="6.10.340.10">
    <property type="match status" value="1"/>
</dbReference>
<gene>
    <name evidence="13" type="ORF">JI746_18640</name>
</gene>